<keyword evidence="3 6" id="KW-0547">Nucleotide-binding</keyword>
<evidence type="ECO:0000256" key="8">
    <source>
        <dbReference type="SAM" id="MobiDB-lite"/>
    </source>
</evidence>
<dbReference type="GO" id="GO:0005524">
    <property type="term" value="F:ATP binding"/>
    <property type="evidence" value="ECO:0007669"/>
    <property type="project" value="UniProtKB-UniRule"/>
</dbReference>
<dbReference type="InterPro" id="IPR017441">
    <property type="entry name" value="Protein_kinase_ATP_BS"/>
</dbReference>
<dbReference type="SUPFAM" id="SSF56112">
    <property type="entry name" value="Protein kinase-like (PK-like)"/>
    <property type="match status" value="1"/>
</dbReference>
<dbReference type="PANTHER" id="PTHR24353">
    <property type="entry name" value="CYCLIC NUCLEOTIDE-DEPENDENT PROTEIN KINASE"/>
    <property type="match status" value="1"/>
</dbReference>
<dbReference type="InterPro" id="IPR008271">
    <property type="entry name" value="Ser/Thr_kinase_AS"/>
</dbReference>
<dbReference type="SMART" id="SM00220">
    <property type="entry name" value="S_TKc"/>
    <property type="match status" value="1"/>
</dbReference>
<keyword evidence="5 6" id="KW-0067">ATP-binding</keyword>
<evidence type="ECO:0000256" key="5">
    <source>
        <dbReference type="ARBA" id="ARBA00022840"/>
    </source>
</evidence>
<evidence type="ECO:0000256" key="4">
    <source>
        <dbReference type="ARBA" id="ARBA00022777"/>
    </source>
</evidence>
<dbReference type="PROSITE" id="PS00108">
    <property type="entry name" value="PROTEIN_KINASE_ST"/>
    <property type="match status" value="1"/>
</dbReference>
<feature type="region of interest" description="Disordered" evidence="8">
    <location>
        <begin position="296"/>
        <end position="324"/>
    </location>
</feature>
<gene>
    <name evidence="11" type="primary">Contig7872.g8398</name>
    <name evidence="11" type="ORF">STYLEM_14015</name>
</gene>
<dbReference type="OrthoDB" id="296179at2759"/>
<dbReference type="GO" id="GO:0004691">
    <property type="term" value="F:cAMP-dependent protein kinase activity"/>
    <property type="evidence" value="ECO:0007669"/>
    <property type="project" value="TreeGrafter"/>
</dbReference>
<dbReference type="EMBL" id="CCKQ01013297">
    <property type="protein sequence ID" value="CDW84946.1"/>
    <property type="molecule type" value="Genomic_DNA"/>
</dbReference>
<protein>
    <submittedName>
        <fullName evidence="11">Protein kinase domain protein</fullName>
    </submittedName>
</protein>
<name>A0A078ASH5_STYLE</name>
<feature type="domain" description="Protein kinase" evidence="9">
    <location>
        <begin position="17"/>
        <end position="272"/>
    </location>
</feature>
<dbReference type="InterPro" id="IPR000961">
    <property type="entry name" value="AGC-kinase_C"/>
</dbReference>
<comment type="similarity">
    <text evidence="7">Belongs to the protein kinase superfamily.</text>
</comment>
<dbReference type="AlphaFoldDB" id="A0A078ASH5"/>
<evidence type="ECO:0000256" key="1">
    <source>
        <dbReference type="ARBA" id="ARBA00022527"/>
    </source>
</evidence>
<dbReference type="Pfam" id="PF00069">
    <property type="entry name" value="Pkinase"/>
    <property type="match status" value="1"/>
</dbReference>
<dbReference type="OMA" id="NDPFFDW"/>
<proteinExistence type="inferred from homology"/>
<dbReference type="Gene3D" id="1.10.510.10">
    <property type="entry name" value="Transferase(Phosphotransferase) domain 1"/>
    <property type="match status" value="1"/>
</dbReference>
<dbReference type="InterPro" id="IPR011009">
    <property type="entry name" value="Kinase-like_dom_sf"/>
</dbReference>
<feature type="binding site" evidence="6">
    <location>
        <position position="47"/>
    </location>
    <ligand>
        <name>ATP</name>
        <dbReference type="ChEBI" id="CHEBI:30616"/>
    </ligand>
</feature>
<feature type="domain" description="AGC-kinase C-terminal" evidence="10">
    <location>
        <begin position="273"/>
        <end position="324"/>
    </location>
</feature>
<dbReference type="InterPro" id="IPR000719">
    <property type="entry name" value="Prot_kinase_dom"/>
</dbReference>
<organism evidence="11 12">
    <name type="scientific">Stylonychia lemnae</name>
    <name type="common">Ciliate</name>
    <dbReference type="NCBI Taxonomy" id="5949"/>
    <lineage>
        <taxon>Eukaryota</taxon>
        <taxon>Sar</taxon>
        <taxon>Alveolata</taxon>
        <taxon>Ciliophora</taxon>
        <taxon>Intramacronucleata</taxon>
        <taxon>Spirotrichea</taxon>
        <taxon>Stichotrichia</taxon>
        <taxon>Sporadotrichida</taxon>
        <taxon>Oxytrichidae</taxon>
        <taxon>Stylonychinae</taxon>
        <taxon>Stylonychia</taxon>
    </lineage>
</organism>
<keyword evidence="2" id="KW-0808">Transferase</keyword>
<dbReference type="PROSITE" id="PS51285">
    <property type="entry name" value="AGC_KINASE_CTER"/>
    <property type="match status" value="1"/>
</dbReference>
<accession>A0A078ASH5</accession>
<evidence type="ECO:0000256" key="6">
    <source>
        <dbReference type="PROSITE-ProRule" id="PRU10141"/>
    </source>
</evidence>
<dbReference type="FunFam" id="1.10.510.10:FF:000005">
    <property type="entry name" value="cAMP-dependent protein kinase catalytic subunit alpha"/>
    <property type="match status" value="1"/>
</dbReference>
<keyword evidence="4 11" id="KW-0418">Kinase</keyword>
<evidence type="ECO:0000259" key="10">
    <source>
        <dbReference type="PROSITE" id="PS51285"/>
    </source>
</evidence>
<dbReference type="Gene3D" id="3.30.200.20">
    <property type="entry name" value="Phosphorylase Kinase, domain 1"/>
    <property type="match status" value="1"/>
</dbReference>
<dbReference type="GO" id="GO:0005952">
    <property type="term" value="C:cAMP-dependent protein kinase complex"/>
    <property type="evidence" value="ECO:0007669"/>
    <property type="project" value="TreeGrafter"/>
</dbReference>
<dbReference type="PANTHER" id="PTHR24353:SF37">
    <property type="entry name" value="CAMP-DEPENDENT PROTEIN KINASE CATALYTIC SUBUNIT PRKX"/>
    <property type="match status" value="1"/>
</dbReference>
<evidence type="ECO:0000256" key="7">
    <source>
        <dbReference type="RuleBase" id="RU000304"/>
    </source>
</evidence>
<evidence type="ECO:0000313" key="11">
    <source>
        <dbReference type="EMBL" id="CDW84946.1"/>
    </source>
</evidence>
<evidence type="ECO:0000256" key="2">
    <source>
        <dbReference type="ARBA" id="ARBA00022679"/>
    </source>
</evidence>
<reference evidence="11 12" key="1">
    <citation type="submission" date="2014-06" db="EMBL/GenBank/DDBJ databases">
        <authorList>
            <person name="Swart Estienne"/>
        </authorList>
    </citation>
    <scope>NUCLEOTIDE SEQUENCE [LARGE SCALE GENOMIC DNA]</scope>
    <source>
        <strain evidence="11 12">130c</strain>
    </source>
</reference>
<dbReference type="PROSITE" id="PS00107">
    <property type="entry name" value="PROTEIN_KINASE_ATP"/>
    <property type="match status" value="1"/>
</dbReference>
<dbReference type="PROSITE" id="PS50011">
    <property type="entry name" value="PROTEIN_KINASE_DOM"/>
    <property type="match status" value="1"/>
</dbReference>
<evidence type="ECO:0000259" key="9">
    <source>
        <dbReference type="PROSITE" id="PS50011"/>
    </source>
</evidence>
<sequence>MSDPQKVPKVECSLSDIVFGVSLGEGAFGNVRVGWLKTNKSQKYAVKTMKKAEIIKSKHVDHIENEKNILEKIQHPFVLDYYGFLQDERYIYFLTELLRGGDLFTYHRSVGHFSAKQTQFYGAQIVCIFEYLHGKDIIYRDLKPENIMIGDDGFLKLIDFGFAKVVRKRTYTICGTPEYIAPEILLNQGHSKPVDWWTLGILVYEMLAGFPPFQDEDPMNIYRKIINTKPRYPEGFDSKCKSLVKHLLRRDLSKRFGNLKNGVDDIKNHRFFEHFSWSNLLLKKLDTPYLPKLEAVSEKESSFTKDKSSQAEKVEKGDDPFINW</sequence>
<dbReference type="Proteomes" id="UP000039865">
    <property type="component" value="Unassembled WGS sequence"/>
</dbReference>
<keyword evidence="12" id="KW-1185">Reference proteome</keyword>
<evidence type="ECO:0000313" key="12">
    <source>
        <dbReference type="Proteomes" id="UP000039865"/>
    </source>
</evidence>
<keyword evidence="1 7" id="KW-0723">Serine/threonine-protein kinase</keyword>
<evidence type="ECO:0000256" key="3">
    <source>
        <dbReference type="ARBA" id="ARBA00022741"/>
    </source>
</evidence>
<dbReference type="InParanoid" id="A0A078ASH5"/>